<dbReference type="AlphaFoldDB" id="A0A1H1VVF9"/>
<gene>
    <name evidence="1" type="ORF">SAMN04489743_1121</name>
</gene>
<keyword evidence="2" id="KW-1185">Reference proteome</keyword>
<dbReference type="OrthoDB" id="5538531at2"/>
<sequence>MLSEREINFSYDYRMRCENCPASNLLSAESYHSLSGTGVTTCSSCGHDFNFGPRVIDVRDPEDEALDASKIPQLFWYHTTTDPEWPQALWELPEKELRHLRRTAQWPEEEIERHRRIYENQALHVGTYEAAIESMLRRINEQGDRGSVFYLYRVRLRTDLRIAPNWRDENQEQAAKITRMDLAAEEWDGLRYLNAYESMGSISLALVRTAIESTQRIRLPISGQVGPPSDALMANIRSYRQRVQDIRATSADRPPSALDELRRRAAERQGTTLHTPFPPEIHVVLKEMEDYLSDQYLAEVSPVVRSDFLRAVGRPTAMSDDEAYGKWLKEFRDMAILLTRAGDVLKALDDQPLQEVGTG</sequence>
<dbReference type="Proteomes" id="UP000198751">
    <property type="component" value="Chromosome I"/>
</dbReference>
<reference evidence="2" key="1">
    <citation type="submission" date="2016-10" db="EMBL/GenBank/DDBJ databases">
        <authorList>
            <person name="Varghese N."/>
            <person name="Submissions S."/>
        </authorList>
    </citation>
    <scope>NUCLEOTIDE SEQUENCE [LARGE SCALE GENOMIC DNA]</scope>
    <source>
        <strain evidence="2">IMMIB L-1606</strain>
    </source>
</reference>
<organism evidence="1 2">
    <name type="scientific">Pseudarthrobacter equi</name>
    <dbReference type="NCBI Taxonomy" id="728066"/>
    <lineage>
        <taxon>Bacteria</taxon>
        <taxon>Bacillati</taxon>
        <taxon>Actinomycetota</taxon>
        <taxon>Actinomycetes</taxon>
        <taxon>Micrococcales</taxon>
        <taxon>Micrococcaceae</taxon>
        <taxon>Pseudarthrobacter</taxon>
    </lineage>
</organism>
<proteinExistence type="predicted"/>
<dbReference type="EMBL" id="LT629779">
    <property type="protein sequence ID" value="SDS88762.1"/>
    <property type="molecule type" value="Genomic_DNA"/>
</dbReference>
<evidence type="ECO:0000313" key="1">
    <source>
        <dbReference type="EMBL" id="SDS88762.1"/>
    </source>
</evidence>
<dbReference type="RefSeq" id="WP_091718290.1">
    <property type="nucleotide sequence ID" value="NZ_LT629779.1"/>
</dbReference>
<evidence type="ECO:0000313" key="2">
    <source>
        <dbReference type="Proteomes" id="UP000198751"/>
    </source>
</evidence>
<protein>
    <submittedName>
        <fullName evidence="1">Uncharacterized protein</fullName>
    </submittedName>
</protein>
<accession>A0A1H1VVF9</accession>
<name>A0A1H1VVF9_9MICC</name>